<dbReference type="Proteomes" id="UP000198901">
    <property type="component" value="Unassembled WGS sequence"/>
</dbReference>
<reference evidence="2 3" key="1">
    <citation type="submission" date="2016-10" db="EMBL/GenBank/DDBJ databases">
        <authorList>
            <person name="de Groot N.N."/>
        </authorList>
    </citation>
    <scope>NUCLEOTIDE SEQUENCE [LARGE SCALE GENOMIC DNA]</scope>
    <source>
        <strain evidence="2 3">DSM 21668</strain>
    </source>
</reference>
<keyword evidence="1" id="KW-1133">Transmembrane helix</keyword>
<keyword evidence="1" id="KW-0472">Membrane</keyword>
<feature type="transmembrane region" description="Helical" evidence="1">
    <location>
        <begin position="12"/>
        <end position="29"/>
    </location>
</feature>
<dbReference type="AlphaFoldDB" id="A0A1G9MXQ4"/>
<proteinExistence type="predicted"/>
<evidence type="ECO:0000313" key="2">
    <source>
        <dbReference type="EMBL" id="SDL79009.1"/>
    </source>
</evidence>
<gene>
    <name evidence="2" type="ORF">SAMN04488090_1785</name>
</gene>
<dbReference type="RefSeq" id="WP_176785497.1">
    <property type="nucleotide sequence ID" value="NZ_FNGS01000003.1"/>
</dbReference>
<accession>A0A1G9MXQ4</accession>
<evidence type="ECO:0000313" key="3">
    <source>
        <dbReference type="Proteomes" id="UP000198901"/>
    </source>
</evidence>
<evidence type="ECO:0000256" key="1">
    <source>
        <dbReference type="SAM" id="Phobius"/>
    </source>
</evidence>
<keyword evidence="3" id="KW-1185">Reference proteome</keyword>
<sequence length="49" mass="5601">MKKVNYYRVLQWVLFSPLLVPLCIVMGALEGIQHTLEKVIQQIKSDVAS</sequence>
<dbReference type="EMBL" id="FNGS01000003">
    <property type="protein sequence ID" value="SDL79009.1"/>
    <property type="molecule type" value="Genomic_DNA"/>
</dbReference>
<name>A0A1G9MXQ4_9BACT</name>
<protein>
    <submittedName>
        <fullName evidence="2">Uncharacterized protein</fullName>
    </submittedName>
</protein>
<keyword evidence="1" id="KW-0812">Transmembrane</keyword>
<organism evidence="2 3">
    <name type="scientific">Siphonobacter aquaeclarae</name>
    <dbReference type="NCBI Taxonomy" id="563176"/>
    <lineage>
        <taxon>Bacteria</taxon>
        <taxon>Pseudomonadati</taxon>
        <taxon>Bacteroidota</taxon>
        <taxon>Cytophagia</taxon>
        <taxon>Cytophagales</taxon>
        <taxon>Cytophagaceae</taxon>
        <taxon>Siphonobacter</taxon>
    </lineage>
</organism>